<dbReference type="EMBL" id="FQXI01000019">
    <property type="protein sequence ID" value="SHH65332.1"/>
    <property type="molecule type" value="Genomic_DNA"/>
</dbReference>
<proteinExistence type="predicted"/>
<feature type="transmembrane region" description="Helical" evidence="1">
    <location>
        <begin position="181"/>
        <end position="206"/>
    </location>
</feature>
<dbReference type="Pfam" id="PF13346">
    <property type="entry name" value="ABC2_membrane_5"/>
    <property type="match status" value="1"/>
</dbReference>
<gene>
    <name evidence="2" type="ORF">SAMN02745245_01849</name>
</gene>
<accession>A0A1M5UQH6</accession>
<evidence type="ECO:0000313" key="2">
    <source>
        <dbReference type="EMBL" id="SHH65332.1"/>
    </source>
</evidence>
<reference evidence="3" key="1">
    <citation type="submission" date="2016-11" db="EMBL/GenBank/DDBJ databases">
        <authorList>
            <person name="Varghese N."/>
            <person name="Submissions S."/>
        </authorList>
    </citation>
    <scope>NUCLEOTIDE SEQUENCE [LARGE SCALE GENOMIC DNA]</scope>
    <source>
        <strain evidence="3">DSM 21120</strain>
    </source>
</reference>
<feature type="transmembrane region" description="Helical" evidence="1">
    <location>
        <begin position="86"/>
        <end position="106"/>
    </location>
</feature>
<dbReference type="InterPro" id="IPR025699">
    <property type="entry name" value="ABC2_memb-like"/>
</dbReference>
<keyword evidence="3" id="KW-1185">Reference proteome</keyword>
<feature type="transmembrane region" description="Helical" evidence="1">
    <location>
        <begin position="151"/>
        <end position="169"/>
    </location>
</feature>
<evidence type="ECO:0000313" key="3">
    <source>
        <dbReference type="Proteomes" id="UP000184032"/>
    </source>
</evidence>
<dbReference type="Proteomes" id="UP000184032">
    <property type="component" value="Unassembled WGS sequence"/>
</dbReference>
<sequence length="211" mass="23548">MIKALLYKDYRGMVNSLKGSKIYYLFLALIYVAFLVFSDVSQATMILNIFLFTLLITSFNLDVDSNCEAYLSASPVLKNTVVSSKFMILFISGMLALLINSIVFIIVKNLRGYVMDDYIGVLASQLAISAIYSIYIPIIFKYGNKKSMIPFLLTIGVVVGAFVFIIFAIRKIFPSFAPSDIFIMLGLVGLLAGVLVISYMVAIRVLKNKEY</sequence>
<dbReference type="AlphaFoldDB" id="A0A1M5UQH6"/>
<organism evidence="2 3">
    <name type="scientific">Anaerosphaera aminiphila DSM 21120</name>
    <dbReference type="NCBI Taxonomy" id="1120995"/>
    <lineage>
        <taxon>Bacteria</taxon>
        <taxon>Bacillati</taxon>
        <taxon>Bacillota</taxon>
        <taxon>Tissierellia</taxon>
        <taxon>Tissierellales</taxon>
        <taxon>Peptoniphilaceae</taxon>
        <taxon>Anaerosphaera</taxon>
    </lineage>
</organism>
<feature type="transmembrane region" description="Helical" evidence="1">
    <location>
        <begin position="21"/>
        <end position="37"/>
    </location>
</feature>
<keyword evidence="1" id="KW-0472">Membrane</keyword>
<name>A0A1M5UQH6_9FIRM</name>
<feature type="transmembrane region" description="Helical" evidence="1">
    <location>
        <begin position="118"/>
        <end position="139"/>
    </location>
</feature>
<evidence type="ECO:0000256" key="1">
    <source>
        <dbReference type="SAM" id="Phobius"/>
    </source>
</evidence>
<keyword evidence="1" id="KW-1133">Transmembrane helix</keyword>
<keyword evidence="1" id="KW-0812">Transmembrane</keyword>
<dbReference type="STRING" id="1120995.SAMN02745245_01849"/>
<feature type="transmembrane region" description="Helical" evidence="1">
    <location>
        <begin position="43"/>
        <end position="61"/>
    </location>
</feature>
<protein>
    <submittedName>
        <fullName evidence="2">ABC-2 family transporter protein</fullName>
    </submittedName>
</protein>
<dbReference type="RefSeq" id="WP_073185606.1">
    <property type="nucleotide sequence ID" value="NZ_FQXI01000019.1"/>
</dbReference>